<evidence type="ECO:0000256" key="1">
    <source>
        <dbReference type="SAM" id="MobiDB-lite"/>
    </source>
</evidence>
<proteinExistence type="predicted"/>
<sequence>MDAPVPFALKLTNSFPGTALRSERTVGSADGDTASGPRRRRAATSSVVRFGELGHVNKNIHDRVQVHPKGNDPRMKRDDIGYPCA</sequence>
<organism evidence="2 3">
    <name type="scientific">Eumeta variegata</name>
    <name type="common">Bagworm moth</name>
    <name type="synonym">Eumeta japonica</name>
    <dbReference type="NCBI Taxonomy" id="151549"/>
    <lineage>
        <taxon>Eukaryota</taxon>
        <taxon>Metazoa</taxon>
        <taxon>Ecdysozoa</taxon>
        <taxon>Arthropoda</taxon>
        <taxon>Hexapoda</taxon>
        <taxon>Insecta</taxon>
        <taxon>Pterygota</taxon>
        <taxon>Neoptera</taxon>
        <taxon>Endopterygota</taxon>
        <taxon>Lepidoptera</taxon>
        <taxon>Glossata</taxon>
        <taxon>Ditrysia</taxon>
        <taxon>Tineoidea</taxon>
        <taxon>Psychidae</taxon>
        <taxon>Oiketicinae</taxon>
        <taxon>Eumeta</taxon>
    </lineage>
</organism>
<name>A0A4C1XLE7_EUMVA</name>
<dbReference type="AlphaFoldDB" id="A0A4C1XLE7"/>
<gene>
    <name evidence="2" type="ORF">EVAR_98095_1</name>
</gene>
<reference evidence="2 3" key="1">
    <citation type="journal article" date="2019" name="Commun. Biol.">
        <title>The bagworm genome reveals a unique fibroin gene that provides high tensile strength.</title>
        <authorList>
            <person name="Kono N."/>
            <person name="Nakamura H."/>
            <person name="Ohtoshi R."/>
            <person name="Tomita M."/>
            <person name="Numata K."/>
            <person name="Arakawa K."/>
        </authorList>
    </citation>
    <scope>NUCLEOTIDE SEQUENCE [LARGE SCALE GENOMIC DNA]</scope>
</reference>
<protein>
    <submittedName>
        <fullName evidence="2">Uncharacterized protein</fullName>
    </submittedName>
</protein>
<accession>A0A4C1XLE7</accession>
<dbReference type="EMBL" id="BGZK01000859">
    <property type="protein sequence ID" value="GBP63107.1"/>
    <property type="molecule type" value="Genomic_DNA"/>
</dbReference>
<feature type="region of interest" description="Disordered" evidence="1">
    <location>
        <begin position="65"/>
        <end position="85"/>
    </location>
</feature>
<dbReference type="Proteomes" id="UP000299102">
    <property type="component" value="Unassembled WGS sequence"/>
</dbReference>
<comment type="caution">
    <text evidence="2">The sequence shown here is derived from an EMBL/GenBank/DDBJ whole genome shotgun (WGS) entry which is preliminary data.</text>
</comment>
<keyword evidence="3" id="KW-1185">Reference proteome</keyword>
<feature type="region of interest" description="Disordered" evidence="1">
    <location>
        <begin position="19"/>
        <end position="45"/>
    </location>
</feature>
<evidence type="ECO:0000313" key="2">
    <source>
        <dbReference type="EMBL" id="GBP63107.1"/>
    </source>
</evidence>
<evidence type="ECO:0000313" key="3">
    <source>
        <dbReference type="Proteomes" id="UP000299102"/>
    </source>
</evidence>